<reference evidence="4" key="1">
    <citation type="submission" date="2020-10" db="EMBL/GenBank/DDBJ databases">
        <title>High-Quality Genome Resource of Clonostachys rosea strain S41 by Oxford Nanopore Long-Read Sequencing.</title>
        <authorList>
            <person name="Wang H."/>
        </authorList>
    </citation>
    <scope>NUCLEOTIDE SEQUENCE</scope>
    <source>
        <strain evidence="4">S41</strain>
    </source>
</reference>
<dbReference type="InterPro" id="IPR027417">
    <property type="entry name" value="P-loop_NTPase"/>
</dbReference>
<dbReference type="Gene3D" id="3.40.50.300">
    <property type="entry name" value="P-loop containing nucleotide triphosphate hydrolases"/>
    <property type="match status" value="1"/>
</dbReference>
<gene>
    <name evidence="4" type="ORF">IM811_016043</name>
</gene>
<evidence type="ECO:0000313" key="4">
    <source>
        <dbReference type="EMBL" id="KAF9750016.1"/>
    </source>
</evidence>
<dbReference type="EMBL" id="JADCTT010000007">
    <property type="protein sequence ID" value="KAF9750016.1"/>
    <property type="molecule type" value="Genomic_DNA"/>
</dbReference>
<dbReference type="Gene3D" id="3.40.50.1820">
    <property type="entry name" value="alpha/beta hydrolase"/>
    <property type="match status" value="1"/>
</dbReference>
<accession>A0A8H7TIC3</accession>
<dbReference type="SUPFAM" id="SSF53474">
    <property type="entry name" value="alpha/beta-Hydrolases"/>
    <property type="match status" value="1"/>
</dbReference>
<proteinExistence type="predicted"/>
<protein>
    <recommendedName>
        <fullName evidence="3">NACHT domain-containing protein</fullName>
    </recommendedName>
</protein>
<dbReference type="SUPFAM" id="SSF48403">
    <property type="entry name" value="Ankyrin repeat"/>
    <property type="match status" value="1"/>
</dbReference>
<keyword evidence="2" id="KW-0040">ANK repeat</keyword>
<dbReference type="Pfam" id="PF24883">
    <property type="entry name" value="NPHP3_N"/>
    <property type="match status" value="1"/>
</dbReference>
<keyword evidence="1" id="KW-0677">Repeat</keyword>
<dbReference type="InterPro" id="IPR056884">
    <property type="entry name" value="NPHP3-like_N"/>
</dbReference>
<feature type="domain" description="NACHT" evidence="3">
    <location>
        <begin position="477"/>
        <end position="641"/>
    </location>
</feature>
<dbReference type="PROSITE" id="PS50088">
    <property type="entry name" value="ANK_REPEAT"/>
    <property type="match status" value="1"/>
</dbReference>
<dbReference type="Pfam" id="PF23397">
    <property type="entry name" value="DUF7104"/>
    <property type="match status" value="1"/>
</dbReference>
<organism evidence="4 5">
    <name type="scientific">Bionectria ochroleuca</name>
    <name type="common">Gliocladium roseum</name>
    <dbReference type="NCBI Taxonomy" id="29856"/>
    <lineage>
        <taxon>Eukaryota</taxon>
        <taxon>Fungi</taxon>
        <taxon>Dikarya</taxon>
        <taxon>Ascomycota</taxon>
        <taxon>Pezizomycotina</taxon>
        <taxon>Sordariomycetes</taxon>
        <taxon>Hypocreomycetidae</taxon>
        <taxon>Hypocreales</taxon>
        <taxon>Bionectriaceae</taxon>
        <taxon>Clonostachys</taxon>
    </lineage>
</organism>
<dbReference type="SUPFAM" id="SSF52540">
    <property type="entry name" value="P-loop containing nucleoside triphosphate hydrolases"/>
    <property type="match status" value="1"/>
</dbReference>
<evidence type="ECO:0000256" key="2">
    <source>
        <dbReference type="PROSITE-ProRule" id="PRU00023"/>
    </source>
</evidence>
<dbReference type="Pfam" id="PF12796">
    <property type="entry name" value="Ank_2"/>
    <property type="match status" value="1"/>
</dbReference>
<dbReference type="InterPro" id="IPR002110">
    <property type="entry name" value="Ankyrin_rpt"/>
</dbReference>
<dbReference type="InterPro" id="IPR036770">
    <property type="entry name" value="Ankyrin_rpt-contain_sf"/>
</dbReference>
<comment type="caution">
    <text evidence="4">The sequence shown here is derived from an EMBL/GenBank/DDBJ whole genome shotgun (WGS) entry which is preliminary data.</text>
</comment>
<dbReference type="PANTHER" id="PTHR10039">
    <property type="entry name" value="AMELOGENIN"/>
    <property type="match status" value="1"/>
</dbReference>
<evidence type="ECO:0000313" key="5">
    <source>
        <dbReference type="Proteomes" id="UP000616885"/>
    </source>
</evidence>
<dbReference type="InterPro" id="IPR055530">
    <property type="entry name" value="DUF7104"/>
</dbReference>
<dbReference type="InterPro" id="IPR029058">
    <property type="entry name" value="AB_hydrolase_fold"/>
</dbReference>
<dbReference type="SMART" id="SM00248">
    <property type="entry name" value="ANK"/>
    <property type="match status" value="2"/>
</dbReference>
<feature type="repeat" description="ANK" evidence="2">
    <location>
        <begin position="1453"/>
        <end position="1485"/>
    </location>
</feature>
<dbReference type="PROSITE" id="PS50297">
    <property type="entry name" value="ANK_REP_REGION"/>
    <property type="match status" value="1"/>
</dbReference>
<evidence type="ECO:0000256" key="1">
    <source>
        <dbReference type="ARBA" id="ARBA00022737"/>
    </source>
</evidence>
<dbReference type="Gene3D" id="1.25.40.20">
    <property type="entry name" value="Ankyrin repeat-containing domain"/>
    <property type="match status" value="1"/>
</dbReference>
<dbReference type="InterPro" id="IPR007111">
    <property type="entry name" value="NACHT_NTPase"/>
</dbReference>
<evidence type="ECO:0000259" key="3">
    <source>
        <dbReference type="PROSITE" id="PS50837"/>
    </source>
</evidence>
<dbReference type="Proteomes" id="UP000616885">
    <property type="component" value="Unassembled WGS sequence"/>
</dbReference>
<name>A0A8H7TIC3_BIOOC</name>
<dbReference type="PROSITE" id="PS50837">
    <property type="entry name" value="NACHT"/>
    <property type="match status" value="1"/>
</dbReference>
<dbReference type="PANTHER" id="PTHR10039:SF14">
    <property type="entry name" value="NACHT DOMAIN-CONTAINING PROTEIN"/>
    <property type="match status" value="1"/>
</dbReference>
<sequence length="1556" mass="174116">MSSSTWFIGLLTFVVAQLLLLWAFGARLMNLPKLQPKSKPKRILASPKKFQTFRISNIPQSVTKVKFREALNKLSGNQGSYPSNISAFSFEPAAAFGLTDRFRVACVTFVVSPDVAILESTLKGEFGIEADRLRTDSDFFGITPIYSPPENPSVDIIAVTGLSGHAFGSWKARGQPAMWLRDFLPDSIPRARILTYGYDTKLPGSQSEASITDLARRLLESIKTTRGEKAKRTRPLIFIGHSLGGLVVKQALVEAFEGSDEDKTVFRSCFGLMFFGVPNRGLENSSLMAMVRGQPNESLVRDLSGSSRFLSLLHRLFNKTFTLEDSTIISVYETKATRAVQWSSETGSWDRTGPAIMMVEQASATHAGPSEMTYDQISIDADHSDMVKFEDQSNPDYTIIASRITQLVEKGPIIVKARFAEYRRKLSRLETQFTQSLNVPNYGAFRNDMVDDPTPGTLTWILDQDSFSNWRNSEEPSVLWIKGSAGQGKTTLSKFLLSHMEKESSASPETKVIFYFFYGQSDILSTVGYAVRSLIRQLLNVRDVDTFGAIAELVELDNTADMAEDGLWEILEHLLKAPVLQEVLCVIDGLDECQNAASRLRLIRLFSRLSQPNRAKNNSPAVRTIFTSRPTVDIEQQLSRSPSFHLVANPQDLQVFVNHEIETLDLDPRLHKDAVALLLTRAEQTFLWISLIVKKLKAEALLSLADIERIIKTSPSDLGNLYQGIVSDILARSGESQKKLLLWVVYGRRPLALSELEDALSIQEDSDSIDSIRSGRARLTKHNVSRAVGIIIDIRDLDDRLYLIHQSARDFLVTSDILSPAAFCWNLKPNLYLAKACLIYLSFDDFGSHNGTDFPNTFLLRYASQNWHRHIGNDLDGMHNMASLILRITEPRSSALLTWGASAGLYDIHNATTRWDVATQANITWLADFETSGTIISPEKVSAAADNGMAGYRTIVTLIQSQRARFTDEAIVSVARYFDSDMVNLLLERQDSRVEISEDLLIAAARNRQHGVAIIRSLIESGRKIHITGDVLTVILDDRSNRRELVDIFAQSGNATFTEKAIEQMVKLRDWVMIRSFLDEREDCDTPDTMLQIASAKIQPAEETMIRLINRSRPDIEISDAIITEMALNGVSVFRCFLNKFGRGIVWSEDFLQSLAQLGDDKPLEVLVKTQANDIVITGAVLESAVLNKRTIEIARLLLGEPHWKLEISERLAERVASAGTTEMMTLLLEIRHGEIKITDKLIISAFSNDEHADAMVSLLFENHGSDLLLSEEVVEDVAWLGKPKSAASPLHVFGTRFKVTDRLLQVAAAEHTIVGEEYNHKTREFTRPAGDLSLLELLIQNRRADVEAAITEEVCLVAASVNNRRALDLLCGDDGFFQPKKQWYNVAKLRHEVINRHPWRVRDLLQDDTLPNIRDFKSGMTPLCLAAFRGFFDVVNVLLWRKEVEIDVQDYRGRTPLFWACLYGYDDVVTLLRNAGADDNLKDDRGETPIEAGSSGSEYLLRAVNNAEKPPGRNPTGGGLDIGRERLIEGVWQIATAGQTREVGLEVEEDLSINY</sequence>